<dbReference type="RefSeq" id="WP_238464784.1">
    <property type="nucleotide sequence ID" value="NZ_JAKLJA010000012.1"/>
</dbReference>
<sequence>MKIIVPPRARPAASSFTRSAWTAAGAFDLVIGGHEGMISHYLSVNVK</sequence>
<accession>A0A9X1UKM6</accession>
<name>A0A9X1UKM6_9BURK</name>
<comment type="caution">
    <text evidence="1">The sequence shown here is derived from an EMBL/GenBank/DDBJ whole genome shotgun (WGS) entry which is preliminary data.</text>
</comment>
<dbReference type="Proteomes" id="UP001139308">
    <property type="component" value="Unassembled WGS sequence"/>
</dbReference>
<dbReference type="EMBL" id="JAKLJA010000012">
    <property type="protein sequence ID" value="MCG5074921.1"/>
    <property type="molecule type" value="Genomic_DNA"/>
</dbReference>
<organism evidence="1 2">
    <name type="scientific">Paraburkholderia tagetis</name>
    <dbReference type="NCBI Taxonomy" id="2913261"/>
    <lineage>
        <taxon>Bacteria</taxon>
        <taxon>Pseudomonadati</taxon>
        <taxon>Pseudomonadota</taxon>
        <taxon>Betaproteobacteria</taxon>
        <taxon>Burkholderiales</taxon>
        <taxon>Burkholderiaceae</taxon>
        <taxon>Paraburkholderia</taxon>
    </lineage>
</organism>
<gene>
    <name evidence="1" type="ORF">L5014_16395</name>
</gene>
<keyword evidence="2" id="KW-1185">Reference proteome</keyword>
<dbReference type="AlphaFoldDB" id="A0A9X1UKM6"/>
<proteinExistence type="predicted"/>
<evidence type="ECO:0000313" key="2">
    <source>
        <dbReference type="Proteomes" id="UP001139308"/>
    </source>
</evidence>
<reference evidence="1" key="1">
    <citation type="submission" date="2022-01" db="EMBL/GenBank/DDBJ databases">
        <title>Genome sequence and assembly of Parabukholderia sp. RG36.</title>
        <authorList>
            <person name="Chhetri G."/>
        </authorList>
    </citation>
    <scope>NUCLEOTIDE SEQUENCE</scope>
    <source>
        <strain evidence="1">RG36</strain>
    </source>
</reference>
<protein>
    <submittedName>
        <fullName evidence="1">Uncharacterized protein</fullName>
    </submittedName>
</protein>
<evidence type="ECO:0000313" key="1">
    <source>
        <dbReference type="EMBL" id="MCG5074921.1"/>
    </source>
</evidence>